<dbReference type="InterPro" id="IPR036942">
    <property type="entry name" value="Beta-barrel_TonB_sf"/>
</dbReference>
<dbReference type="SUPFAM" id="SSF49464">
    <property type="entry name" value="Carboxypeptidase regulatory domain-like"/>
    <property type="match status" value="1"/>
</dbReference>
<keyword evidence="7 8" id="KW-0998">Cell outer membrane</keyword>
<dbReference type="AlphaFoldDB" id="A0A8H9KW46"/>
<dbReference type="GO" id="GO:0015344">
    <property type="term" value="F:siderophore uptake transmembrane transporter activity"/>
    <property type="evidence" value="ECO:0007669"/>
    <property type="project" value="TreeGrafter"/>
</dbReference>
<evidence type="ECO:0000256" key="7">
    <source>
        <dbReference type="ARBA" id="ARBA00023237"/>
    </source>
</evidence>
<keyword evidence="3 8" id="KW-1134">Transmembrane beta strand</keyword>
<evidence type="ECO:0000259" key="9">
    <source>
        <dbReference type="Pfam" id="PF07715"/>
    </source>
</evidence>
<gene>
    <name evidence="10" type="ORF">GCM10011516_03350</name>
</gene>
<dbReference type="PROSITE" id="PS52016">
    <property type="entry name" value="TONB_DEPENDENT_REC_3"/>
    <property type="match status" value="1"/>
</dbReference>
<dbReference type="InterPro" id="IPR039426">
    <property type="entry name" value="TonB-dep_rcpt-like"/>
</dbReference>
<keyword evidence="5" id="KW-0732">Signal</keyword>
<accession>A0A8H9KW46</accession>
<feature type="domain" description="TonB-dependent receptor plug" evidence="9">
    <location>
        <begin position="104"/>
        <end position="233"/>
    </location>
</feature>
<dbReference type="InterPro" id="IPR037066">
    <property type="entry name" value="Plug_dom_sf"/>
</dbReference>
<dbReference type="GO" id="GO:0044718">
    <property type="term" value="P:siderophore transmembrane transport"/>
    <property type="evidence" value="ECO:0007669"/>
    <property type="project" value="TreeGrafter"/>
</dbReference>
<dbReference type="Gene3D" id="2.40.170.20">
    <property type="entry name" value="TonB-dependent receptor, beta-barrel domain"/>
    <property type="match status" value="1"/>
</dbReference>
<dbReference type="NCBIfam" id="TIGR04057">
    <property type="entry name" value="SusC_RagA_signa"/>
    <property type="match status" value="1"/>
</dbReference>
<keyword evidence="6 8" id="KW-0472">Membrane</keyword>
<evidence type="ECO:0000256" key="4">
    <source>
        <dbReference type="ARBA" id="ARBA00022692"/>
    </source>
</evidence>
<keyword evidence="11" id="KW-1185">Reference proteome</keyword>
<organism evidence="10 11">
    <name type="scientific">Sphingobacterium cellulitidis</name>
    <dbReference type="NCBI Taxonomy" id="1768011"/>
    <lineage>
        <taxon>Bacteria</taxon>
        <taxon>Pseudomonadati</taxon>
        <taxon>Bacteroidota</taxon>
        <taxon>Sphingobacteriia</taxon>
        <taxon>Sphingobacteriales</taxon>
        <taxon>Sphingobacteriaceae</taxon>
        <taxon>Sphingobacterium</taxon>
    </lineage>
</organism>
<proteinExistence type="inferred from homology"/>
<dbReference type="Pfam" id="PF13715">
    <property type="entry name" value="CarbopepD_reg_2"/>
    <property type="match status" value="1"/>
</dbReference>
<reference evidence="10" key="1">
    <citation type="journal article" date="2014" name="Int. J. Syst. Evol. Microbiol.">
        <title>Complete genome sequence of Corynebacterium casei LMG S-19264T (=DSM 44701T), isolated from a smear-ripened cheese.</title>
        <authorList>
            <consortium name="US DOE Joint Genome Institute (JGI-PGF)"/>
            <person name="Walter F."/>
            <person name="Albersmeier A."/>
            <person name="Kalinowski J."/>
            <person name="Ruckert C."/>
        </authorList>
    </citation>
    <scope>NUCLEOTIDE SEQUENCE</scope>
    <source>
        <strain evidence="10">CGMCC 1.15966</strain>
    </source>
</reference>
<protein>
    <submittedName>
        <fullName evidence="10">SusC/RagA family TonB-linked outer membrane protein</fullName>
    </submittedName>
</protein>
<evidence type="ECO:0000256" key="6">
    <source>
        <dbReference type="ARBA" id="ARBA00023136"/>
    </source>
</evidence>
<comment type="similarity">
    <text evidence="8">Belongs to the TonB-dependent receptor family.</text>
</comment>
<sequence length="1018" mass="111089">MLISISTLFAQQTVTGKVTGPNGANLPGVSVSVVGTDKVTQTNSEGNFSIEANNGQKIRFSSMGYLTKEATVSSTSLNINLQEDASNIDEVVVTAMGIKRERKSLGYSFQEVKSEQLTDAKETNVANALVGKVSGLQVIKGSSGPASSTKITLRGNNSLTGDNQPLIIVDGVPMNNFLGAKGGNGKVNNDFWNPGTDMGNGLGDINPEDIESMSVLKSGAASALYGSRAGNGAIIITTKSGKAQKGTGITYSSTVGFETIFMTPEIQSAFGQGSNGVFDAISTNNWGEAIDGNKYQAYDNINNFFKTGFNHTQNVAFQQQIGETNIYSSATYLNDQSKIPGSSLERLNLMSKVSTTFGPNKRWSTEVKVQYMNNDATNRPISGQNNSNAFATLFRMPRSINILDYKNPVDNTGKMRWYGTTNSINPYWLAEYNLNNDVRNRFLSNANIKYKITDWLDIEGRAGLDTYASRFENKTYSGSPLSSTGLYSTGKTEFAEKNFTLALHARKDEINGSKWGVNGSVFGQIMRSDETFLGVGVGELEVPNFFYVTNGKGNPTPNQYNNRKQINSLYGTAELNYDGYWFLNVTGRNDWSSALSKEYRSYFYPSVSTSLVVSDLIRKSGGNLPSAINFLKLRASYATVGNDMGPYQIFNAYDIGRDPNGNTTSGLGEVFYNPNVRSELIKTLEFGFDTRLLDSRLGIDFAWYKNNATNQLLDIPMNPMSGFRAKKINAGNIQNSGFEIALDGQILRSDDGLNWNSSVNFSKNVNRIIELTPEIEYYNLGGFDNIAVRAISNEIFGQIIGSKFLRVDDQNSPHYGKLILNGNGLPQSVDGQVLGNQSPKALAGWTNSFSYKNIGLSFQIDGRFGGEFFSGTNVNLQANGTAAATVTDGKRADFVVDGVIQDGNNFTQNTKSVTVQQYWTQVATTGNMGIGEANIYDATNIRLRNITLSYNLPSSVLKSNILQRARIAFTVNNAWMIKSYANGVDPESVFSINSNATGFENFATPTSRSYFVNLTLGF</sequence>
<keyword evidence="2 8" id="KW-0813">Transport</keyword>
<comment type="caution">
    <text evidence="10">The sequence shown here is derived from an EMBL/GenBank/DDBJ whole genome shotgun (WGS) entry which is preliminary data.</text>
</comment>
<dbReference type="InterPro" id="IPR012910">
    <property type="entry name" value="Plug_dom"/>
</dbReference>
<dbReference type="Proteomes" id="UP000614460">
    <property type="component" value="Unassembled WGS sequence"/>
</dbReference>
<dbReference type="InterPro" id="IPR023996">
    <property type="entry name" value="TonB-dep_OMP_SusC/RagA"/>
</dbReference>
<evidence type="ECO:0000256" key="8">
    <source>
        <dbReference type="PROSITE-ProRule" id="PRU01360"/>
    </source>
</evidence>
<dbReference type="SUPFAM" id="SSF56935">
    <property type="entry name" value="Porins"/>
    <property type="match status" value="1"/>
</dbReference>
<dbReference type="GO" id="GO:0009279">
    <property type="term" value="C:cell outer membrane"/>
    <property type="evidence" value="ECO:0007669"/>
    <property type="project" value="UniProtKB-SubCell"/>
</dbReference>
<name>A0A8H9KW46_9SPHI</name>
<reference evidence="10" key="2">
    <citation type="submission" date="2020-09" db="EMBL/GenBank/DDBJ databases">
        <authorList>
            <person name="Sun Q."/>
            <person name="Zhou Y."/>
        </authorList>
    </citation>
    <scope>NUCLEOTIDE SEQUENCE</scope>
    <source>
        <strain evidence="10">CGMCC 1.15966</strain>
    </source>
</reference>
<evidence type="ECO:0000256" key="5">
    <source>
        <dbReference type="ARBA" id="ARBA00022729"/>
    </source>
</evidence>
<evidence type="ECO:0000313" key="10">
    <source>
        <dbReference type="EMBL" id="GGE09012.1"/>
    </source>
</evidence>
<dbReference type="PANTHER" id="PTHR30069">
    <property type="entry name" value="TONB-DEPENDENT OUTER MEMBRANE RECEPTOR"/>
    <property type="match status" value="1"/>
</dbReference>
<evidence type="ECO:0000313" key="11">
    <source>
        <dbReference type="Proteomes" id="UP000614460"/>
    </source>
</evidence>
<dbReference type="Gene3D" id="2.170.130.10">
    <property type="entry name" value="TonB-dependent receptor, plug domain"/>
    <property type="match status" value="1"/>
</dbReference>
<dbReference type="NCBIfam" id="TIGR04056">
    <property type="entry name" value="OMP_RagA_SusC"/>
    <property type="match status" value="1"/>
</dbReference>
<evidence type="ECO:0000256" key="1">
    <source>
        <dbReference type="ARBA" id="ARBA00004571"/>
    </source>
</evidence>
<comment type="subcellular location">
    <subcellularLocation>
        <location evidence="1 8">Cell outer membrane</location>
        <topology evidence="1 8">Multi-pass membrane protein</topology>
    </subcellularLocation>
</comment>
<dbReference type="InterPro" id="IPR008969">
    <property type="entry name" value="CarboxyPept-like_regulatory"/>
</dbReference>
<dbReference type="InterPro" id="IPR023997">
    <property type="entry name" value="TonB-dep_OMP_SusC/RagA_CS"/>
</dbReference>
<dbReference type="EMBL" id="BMKM01000001">
    <property type="protein sequence ID" value="GGE09012.1"/>
    <property type="molecule type" value="Genomic_DNA"/>
</dbReference>
<evidence type="ECO:0000256" key="2">
    <source>
        <dbReference type="ARBA" id="ARBA00022448"/>
    </source>
</evidence>
<dbReference type="PANTHER" id="PTHR30069:SF29">
    <property type="entry name" value="HEMOGLOBIN AND HEMOGLOBIN-HAPTOGLOBIN-BINDING PROTEIN 1-RELATED"/>
    <property type="match status" value="1"/>
</dbReference>
<dbReference type="Gene3D" id="2.60.40.1120">
    <property type="entry name" value="Carboxypeptidase-like, regulatory domain"/>
    <property type="match status" value="1"/>
</dbReference>
<dbReference type="Pfam" id="PF07715">
    <property type="entry name" value="Plug"/>
    <property type="match status" value="1"/>
</dbReference>
<evidence type="ECO:0000256" key="3">
    <source>
        <dbReference type="ARBA" id="ARBA00022452"/>
    </source>
</evidence>
<keyword evidence="4 8" id="KW-0812">Transmembrane</keyword>